<keyword evidence="2" id="KW-1185">Reference proteome</keyword>
<organism evidence="1 2">
    <name type="scientific">Oceanobacillus chungangensis</name>
    <dbReference type="NCBI Taxonomy" id="1229152"/>
    <lineage>
        <taxon>Bacteria</taxon>
        <taxon>Bacillati</taxon>
        <taxon>Bacillota</taxon>
        <taxon>Bacilli</taxon>
        <taxon>Bacillales</taxon>
        <taxon>Bacillaceae</taxon>
        <taxon>Oceanobacillus</taxon>
    </lineage>
</organism>
<dbReference type="Proteomes" id="UP000256520">
    <property type="component" value="Unassembled WGS sequence"/>
</dbReference>
<evidence type="ECO:0000313" key="1">
    <source>
        <dbReference type="EMBL" id="RDW22098.1"/>
    </source>
</evidence>
<dbReference type="AlphaFoldDB" id="A0A3D8Q2Y7"/>
<reference evidence="2" key="1">
    <citation type="submission" date="2017-11" db="EMBL/GenBank/DDBJ databases">
        <authorList>
            <person name="Zhu W."/>
        </authorList>
    </citation>
    <scope>NUCLEOTIDE SEQUENCE [LARGE SCALE GENOMIC DNA]</scope>
    <source>
        <strain evidence="2">CAU 1051</strain>
    </source>
</reference>
<sequence length="61" mass="7238">MHFPYFCPQSPYQPVPLRPQSQHQFQQLDDDKNRYFVDYPNAGGSAQRYFEKCYGILLPPL</sequence>
<evidence type="ECO:0000313" key="2">
    <source>
        <dbReference type="Proteomes" id="UP000256520"/>
    </source>
</evidence>
<name>A0A3D8Q2Y7_9BACI</name>
<accession>A0A3D8Q2Y7</accession>
<protein>
    <submittedName>
        <fullName evidence="1">Uncharacterized protein</fullName>
    </submittedName>
</protein>
<proteinExistence type="predicted"/>
<gene>
    <name evidence="1" type="ORF">CWR45_01010</name>
</gene>
<comment type="caution">
    <text evidence="1">The sequence shown here is derived from an EMBL/GenBank/DDBJ whole genome shotgun (WGS) entry which is preliminary data.</text>
</comment>
<dbReference type="EMBL" id="PIOD01000001">
    <property type="protein sequence ID" value="RDW22098.1"/>
    <property type="molecule type" value="Genomic_DNA"/>
</dbReference>
<dbReference type="RefSeq" id="WP_115747930.1">
    <property type="nucleotide sequence ID" value="NZ_PIOD01000001.1"/>
</dbReference>